<protein>
    <submittedName>
        <fullName evidence="1">Uncharacterized protein</fullName>
    </submittedName>
</protein>
<organism evidence="1">
    <name type="scientific">marine metagenome</name>
    <dbReference type="NCBI Taxonomy" id="408172"/>
    <lineage>
        <taxon>unclassified sequences</taxon>
        <taxon>metagenomes</taxon>
        <taxon>ecological metagenomes</taxon>
    </lineage>
</organism>
<gene>
    <name evidence="1" type="ORF">METZ01_LOCUS112907</name>
</gene>
<dbReference type="EMBL" id="UINC01014006">
    <property type="protein sequence ID" value="SVA60053.1"/>
    <property type="molecule type" value="Genomic_DNA"/>
</dbReference>
<reference evidence="1" key="1">
    <citation type="submission" date="2018-05" db="EMBL/GenBank/DDBJ databases">
        <authorList>
            <person name="Lanie J.A."/>
            <person name="Ng W.-L."/>
            <person name="Kazmierczak K.M."/>
            <person name="Andrzejewski T.M."/>
            <person name="Davidsen T.M."/>
            <person name="Wayne K.J."/>
            <person name="Tettelin H."/>
            <person name="Glass J.I."/>
            <person name="Rusch D."/>
            <person name="Podicherti R."/>
            <person name="Tsui H.-C.T."/>
            <person name="Winkler M.E."/>
        </authorList>
    </citation>
    <scope>NUCLEOTIDE SEQUENCE</scope>
</reference>
<name>A0A381X759_9ZZZZ</name>
<sequence>MIINIPISLGELIDKISILVIKEKKIKDEKKNNLIREELTLLKKTLNEAANNNSINNYLNQLIDVNSTLWKIEDEIRDCEKNKKFDQKFIELARSVYITNDKRAEIKLEINNKFGSKIVEVKSYTKY</sequence>
<evidence type="ECO:0000313" key="1">
    <source>
        <dbReference type="EMBL" id="SVA60053.1"/>
    </source>
</evidence>
<proteinExistence type="predicted"/>
<accession>A0A381X759</accession>
<dbReference type="AlphaFoldDB" id="A0A381X759"/>